<dbReference type="Proteomes" id="UP001594351">
    <property type="component" value="Unassembled WGS sequence"/>
</dbReference>
<dbReference type="InterPro" id="IPR052520">
    <property type="entry name" value="ATL_DNA_repair"/>
</dbReference>
<reference evidence="3 4" key="1">
    <citation type="submission" date="2024-09" db="EMBL/GenBank/DDBJ databases">
        <title>Laminarin stimulates single cell rates of sulfate reduction while oxygen inhibits transcriptomic activity in coastal marine sediment.</title>
        <authorList>
            <person name="Lindsay M."/>
            <person name="Orcutt B."/>
            <person name="Emerson D."/>
            <person name="Stepanauskas R."/>
            <person name="D'Angelo T."/>
        </authorList>
    </citation>
    <scope>NUCLEOTIDE SEQUENCE [LARGE SCALE GENOMIC DNA]</scope>
    <source>
        <strain evidence="3">SAG AM-311-K15</strain>
    </source>
</reference>
<feature type="domain" description="Methylated-DNA-[protein]-cysteine S-methyltransferase DNA binding" evidence="2">
    <location>
        <begin position="5"/>
        <end position="85"/>
    </location>
</feature>
<dbReference type="InterPro" id="IPR036388">
    <property type="entry name" value="WH-like_DNA-bd_sf"/>
</dbReference>
<keyword evidence="4" id="KW-1185">Reference proteome</keyword>
<comment type="caution">
    <text evidence="3">The sequence shown here is derived from an EMBL/GenBank/DDBJ whole genome shotgun (WGS) entry which is preliminary data.</text>
</comment>
<evidence type="ECO:0000313" key="4">
    <source>
        <dbReference type="Proteomes" id="UP001594351"/>
    </source>
</evidence>
<evidence type="ECO:0000313" key="3">
    <source>
        <dbReference type="EMBL" id="MFC1850191.1"/>
    </source>
</evidence>
<protein>
    <submittedName>
        <fullName evidence="3">MGMT family protein</fullName>
    </submittedName>
</protein>
<keyword evidence="1" id="KW-0227">DNA damage</keyword>
<accession>A0ABV6YVG2</accession>
<organism evidence="3 4">
    <name type="scientific">candidate division CSSED10-310 bacterium</name>
    <dbReference type="NCBI Taxonomy" id="2855610"/>
    <lineage>
        <taxon>Bacteria</taxon>
        <taxon>Bacteria division CSSED10-310</taxon>
    </lineage>
</organism>
<dbReference type="Pfam" id="PF01035">
    <property type="entry name" value="DNA_binding_1"/>
    <property type="match status" value="1"/>
</dbReference>
<evidence type="ECO:0000256" key="1">
    <source>
        <dbReference type="ARBA" id="ARBA00022763"/>
    </source>
</evidence>
<sequence>MVQHFTKHILALIKRVPPGKVATYGQIAAYAGNPRAARQVVRILHTLSRQENLPWHRIINSKGRISLKPGLGYEEQRFLLTQEGVEFNERDIIDLERFIWQP</sequence>
<dbReference type="PANTHER" id="PTHR42942">
    <property type="entry name" value="6-O-METHYLGUANINE DNA METHYLTRANSFERASE"/>
    <property type="match status" value="1"/>
</dbReference>
<dbReference type="PANTHER" id="PTHR42942:SF1">
    <property type="entry name" value="ALKYLTRANSFERASE-LIKE PROTEIN 1"/>
    <property type="match status" value="1"/>
</dbReference>
<dbReference type="CDD" id="cd06445">
    <property type="entry name" value="ATase"/>
    <property type="match status" value="1"/>
</dbReference>
<dbReference type="InterPro" id="IPR014048">
    <property type="entry name" value="MethylDNA_cys_MeTrfase_DNA-bd"/>
</dbReference>
<proteinExistence type="predicted"/>
<gene>
    <name evidence="3" type="ORF">ACFL27_08375</name>
</gene>
<dbReference type="EMBL" id="JBHPBY010000082">
    <property type="protein sequence ID" value="MFC1850191.1"/>
    <property type="molecule type" value="Genomic_DNA"/>
</dbReference>
<evidence type="ECO:0000259" key="2">
    <source>
        <dbReference type="Pfam" id="PF01035"/>
    </source>
</evidence>
<dbReference type="InterPro" id="IPR036217">
    <property type="entry name" value="MethylDNA_cys_MeTrfase_DNAb"/>
</dbReference>
<dbReference type="Gene3D" id="1.10.10.10">
    <property type="entry name" value="Winged helix-like DNA-binding domain superfamily/Winged helix DNA-binding domain"/>
    <property type="match status" value="1"/>
</dbReference>
<dbReference type="SUPFAM" id="SSF46767">
    <property type="entry name" value="Methylated DNA-protein cysteine methyltransferase, C-terminal domain"/>
    <property type="match status" value="1"/>
</dbReference>
<name>A0ABV6YVG2_UNCC1</name>